<dbReference type="EC" id="2.7.7.6" evidence="10 12"/>
<dbReference type="InterPro" id="IPR014724">
    <property type="entry name" value="RNA_pol_RPB2_OB-fold"/>
</dbReference>
<evidence type="ECO:0000256" key="10">
    <source>
        <dbReference type="HAMAP-Rule" id="MF_01321"/>
    </source>
</evidence>
<evidence type="ECO:0000313" key="18">
    <source>
        <dbReference type="EMBL" id="ADV29885.1"/>
    </source>
</evidence>
<evidence type="ECO:0000256" key="5">
    <source>
        <dbReference type="ARBA" id="ARBA00022679"/>
    </source>
</evidence>
<dbReference type="InterPro" id="IPR042107">
    <property type="entry name" value="DNA-dir_RNA_pol_bsu_ext_1_sf"/>
</dbReference>
<geneLocation type="plastid" evidence="18"/>
<comment type="function">
    <text evidence="1 10 12">DNA-dependent RNA polymerase catalyzes the transcription of DNA into RNA using the four ribonucleoside triphosphates as substrates.</text>
</comment>
<dbReference type="GO" id="GO:0032549">
    <property type="term" value="F:ribonucleoside binding"/>
    <property type="evidence" value="ECO:0007669"/>
    <property type="project" value="InterPro"/>
</dbReference>
<dbReference type="InterPro" id="IPR007642">
    <property type="entry name" value="RNA_pol_Rpb2_2"/>
</dbReference>
<keyword evidence="4 10" id="KW-0240">DNA-directed RNA polymerase</keyword>
<dbReference type="RefSeq" id="YP_004222037.1">
    <property type="nucleotide sequence ID" value="NC_015084.1"/>
</dbReference>
<dbReference type="PROSITE" id="PS01166">
    <property type="entry name" value="RNA_POL_BETA"/>
    <property type="match status" value="1"/>
</dbReference>
<evidence type="ECO:0000259" key="15">
    <source>
        <dbReference type="Pfam" id="PF04560"/>
    </source>
</evidence>
<dbReference type="KEGG" id="csl:CospP_p061"/>
<evidence type="ECO:0000256" key="3">
    <source>
        <dbReference type="ARBA" id="ARBA00006835"/>
    </source>
</evidence>
<feature type="domain" description="RNA polymerase Rpb2" evidence="15">
    <location>
        <begin position="1358"/>
        <end position="1431"/>
    </location>
</feature>
<protein>
    <recommendedName>
        <fullName evidence="10 12">DNA-directed RNA polymerase subunit beta</fullName>
        <shortName evidence="10">RNAP subunit beta</shortName>
        <ecNumber evidence="10 12">2.7.7.6</ecNumber>
    </recommendedName>
    <alternativeName>
        <fullName evidence="10">RNA polymerase subunit beta</fullName>
    </alternativeName>
    <alternativeName>
        <fullName evidence="10">Transcriptase subunit beta</fullName>
    </alternativeName>
</protein>
<evidence type="ECO:0000256" key="13">
    <source>
        <dbReference type="SAM" id="MobiDB-lite"/>
    </source>
</evidence>
<evidence type="ECO:0000256" key="8">
    <source>
        <dbReference type="ARBA" id="ARBA00026088"/>
    </source>
</evidence>
<dbReference type="SUPFAM" id="SSF64484">
    <property type="entry name" value="beta and beta-prime subunits of DNA dependent RNA-polymerase"/>
    <property type="match status" value="2"/>
</dbReference>
<dbReference type="Proteomes" id="UP000007264">
    <property type="component" value="Plastid"/>
</dbReference>
<feature type="domain" description="RNA polymerase Rpb2" evidence="16">
    <location>
        <begin position="451"/>
        <end position="545"/>
    </location>
</feature>
<keyword evidence="5 10" id="KW-0808">Transferase</keyword>
<comment type="subunit">
    <text evidence="8 12">In plastids the minimal PEP RNA polymerase catalytic core is composed of four subunits: alpha, beta, beta', and beta''. When a (nuclear-encoded) sigma factor is associated with the core the holoenzyme is formed, which can initiate transcription.</text>
</comment>
<dbReference type="InterPro" id="IPR015712">
    <property type="entry name" value="DNA-dir_RNA_pol_su2"/>
</dbReference>
<keyword evidence="6 10" id="KW-0548">Nucleotidyltransferase</keyword>
<dbReference type="InterPro" id="IPR007120">
    <property type="entry name" value="DNA-dir_RNAP_su2_dom"/>
</dbReference>
<keyword evidence="7 10" id="KW-0804">Transcription</keyword>
<dbReference type="InterPro" id="IPR037034">
    <property type="entry name" value="RNA_pol_Rpb2_2_sf"/>
</dbReference>
<accession>E9NPV9</accession>
<feature type="region of interest" description="Disordered" evidence="13">
    <location>
        <begin position="293"/>
        <end position="337"/>
    </location>
</feature>
<dbReference type="Gene3D" id="2.40.50.150">
    <property type="match status" value="1"/>
</dbReference>
<evidence type="ECO:0000256" key="9">
    <source>
        <dbReference type="ARBA" id="ARBA00048552"/>
    </source>
</evidence>
<dbReference type="InterPro" id="IPR010243">
    <property type="entry name" value="RNA_pol_bsu_bac"/>
</dbReference>
<dbReference type="Gene3D" id="3.90.1800.10">
    <property type="entry name" value="RNA polymerase alpha subunit dimerisation domain"/>
    <property type="match status" value="1"/>
</dbReference>
<evidence type="ECO:0000256" key="7">
    <source>
        <dbReference type="ARBA" id="ARBA00023163"/>
    </source>
</evidence>
<feature type="compositionally biased region" description="Polar residues" evidence="13">
    <location>
        <begin position="311"/>
        <end position="322"/>
    </location>
</feature>
<comment type="catalytic activity">
    <reaction evidence="9 10 12">
        <text>RNA(n) + a ribonucleoside 5'-triphosphate = RNA(n+1) + diphosphate</text>
        <dbReference type="Rhea" id="RHEA:21248"/>
        <dbReference type="Rhea" id="RHEA-COMP:14527"/>
        <dbReference type="Rhea" id="RHEA-COMP:17342"/>
        <dbReference type="ChEBI" id="CHEBI:33019"/>
        <dbReference type="ChEBI" id="CHEBI:61557"/>
        <dbReference type="ChEBI" id="CHEBI:140395"/>
        <dbReference type="EC" id="2.7.7.6"/>
    </reaction>
</comment>
<dbReference type="HAMAP" id="MF_01321">
    <property type="entry name" value="RNApol_bact_RpoB"/>
    <property type="match status" value="1"/>
</dbReference>
<evidence type="ECO:0000256" key="6">
    <source>
        <dbReference type="ARBA" id="ARBA00022695"/>
    </source>
</evidence>
<comment type="subcellular location">
    <subcellularLocation>
        <location evidence="2">Plastid</location>
    </subcellularLocation>
</comment>
<dbReference type="GO" id="GO:0006351">
    <property type="term" value="P:DNA-templated transcription"/>
    <property type="evidence" value="ECO:0007669"/>
    <property type="project" value="UniProtKB-UniRule"/>
</dbReference>
<proteinExistence type="inferred from homology"/>
<reference evidence="18" key="1">
    <citation type="submission" date="2010-12" db="EMBL/GenBank/DDBJ databases">
        <title>Organelle genomes of Coccomyxa sp.C-169.</title>
        <authorList>
            <person name="Smith D.R."/>
            <person name="Yamada T."/>
            <person name="Grigoriev I.V."/>
            <person name="Van Etten J.L."/>
        </authorList>
    </citation>
    <scope>NUCLEOTIDE SEQUENCE [LARGE SCALE GENOMIC DNA]</scope>
    <source>
        <strain evidence="18">C-169</strain>
    </source>
</reference>
<dbReference type="InterPro" id="IPR037033">
    <property type="entry name" value="DNA-dir_RNAP_su2_hyb_sf"/>
</dbReference>
<evidence type="ECO:0000256" key="2">
    <source>
        <dbReference type="ARBA" id="ARBA00004474"/>
    </source>
</evidence>
<feature type="compositionally biased region" description="Polar residues" evidence="13">
    <location>
        <begin position="98"/>
        <end position="113"/>
    </location>
</feature>
<dbReference type="STRING" id="574566.E9NPV9"/>
<dbReference type="GO" id="GO:0003899">
    <property type="term" value="F:DNA-directed RNA polymerase activity"/>
    <property type="evidence" value="ECO:0007669"/>
    <property type="project" value="UniProtKB-UniRule"/>
</dbReference>
<evidence type="ECO:0000259" key="16">
    <source>
        <dbReference type="Pfam" id="PF04561"/>
    </source>
</evidence>
<dbReference type="GO" id="GO:0009536">
    <property type="term" value="C:plastid"/>
    <property type="evidence" value="ECO:0007669"/>
    <property type="project" value="UniProtKB-SubCell"/>
</dbReference>
<evidence type="ECO:0000259" key="14">
    <source>
        <dbReference type="Pfam" id="PF00562"/>
    </source>
</evidence>
<evidence type="ECO:0000256" key="1">
    <source>
        <dbReference type="ARBA" id="ARBA00004026"/>
    </source>
</evidence>
<comment type="similarity">
    <text evidence="3 10 11">Belongs to the RNA polymerase beta chain family.</text>
</comment>
<dbReference type="Gene3D" id="2.40.50.100">
    <property type="match status" value="2"/>
</dbReference>
<dbReference type="Pfam" id="PF00562">
    <property type="entry name" value="RNA_pol_Rpb2_6"/>
    <property type="match status" value="1"/>
</dbReference>
<dbReference type="InterPro" id="IPR007641">
    <property type="entry name" value="RNA_pol_Rpb2_7"/>
</dbReference>
<dbReference type="Gene3D" id="2.30.150.10">
    <property type="entry name" value="DNA-directed RNA polymerase, beta subunit, external 1 domain"/>
    <property type="match status" value="1"/>
</dbReference>
<dbReference type="Pfam" id="PF04565">
    <property type="entry name" value="RNA_pol_Rpb2_3"/>
    <property type="match status" value="1"/>
</dbReference>
<dbReference type="InterPro" id="IPR007645">
    <property type="entry name" value="RNA_pol_Rpb2_3"/>
</dbReference>
<evidence type="ECO:0000259" key="17">
    <source>
        <dbReference type="Pfam" id="PF04565"/>
    </source>
</evidence>
<dbReference type="Pfam" id="PF04561">
    <property type="entry name" value="RNA_pol_Rpb2_2"/>
    <property type="match status" value="1"/>
</dbReference>
<dbReference type="GeneID" id="10200610"/>
<comment type="subunit">
    <text evidence="10">The RNAP catalytic core consists of 2 alpha, 1 beta, 1 beta' and 1 omega subunit. When a sigma factor is associated with the core the holoenzyme is formed, which can initiate transcription.</text>
</comment>
<evidence type="ECO:0000256" key="4">
    <source>
        <dbReference type="ARBA" id="ARBA00022478"/>
    </source>
</evidence>
<gene>
    <name evidence="10 18" type="primary">rpoB</name>
</gene>
<dbReference type="CDD" id="cd00653">
    <property type="entry name" value="RNA_pol_B_RPB2"/>
    <property type="match status" value="1"/>
</dbReference>
<name>E9NPV9_COCSC</name>
<organism evidence="18 19">
    <name type="scientific">Coccomyxa subellipsoidea (strain C-169)</name>
    <name type="common">Green microalga</name>
    <dbReference type="NCBI Taxonomy" id="574566"/>
    <lineage>
        <taxon>Eukaryota</taxon>
        <taxon>Viridiplantae</taxon>
        <taxon>Chlorophyta</taxon>
        <taxon>core chlorophytes</taxon>
        <taxon>Trebouxiophyceae</taxon>
        <taxon>Trebouxiophyceae incertae sedis</taxon>
        <taxon>Coccomyxaceae</taxon>
        <taxon>Coccomyxa</taxon>
        <taxon>Coccomyxa subellipsoidea</taxon>
    </lineage>
</organism>
<sequence length="1449" mass="159313">MAAINYKASFLVPDFVEIQRRSFSRFLEKGIIEEFSKINPIRSDISKFELTLYPESYLIIAPEYTVTEAVLHGKTYSCKLYLPAKLSSEHRSKRTNRNKANAKQQVLGPQQATGGRPLADESKSSPPVRRSAEPLGDLGGLWTSPQHDANKADIPRTVSLKESHQLAKPEESYGPVSPRVTESVSAIPSLSKPELPEARLPLPRADASNPLWQATRAGSPMGPSDTLNSCEGRPGAVTPWMGRVPQRPARRSSWVKGLTPFEPEALLPVPSGSARVDAARPYKAWPTAGLGRKTGGGLVGHPSDGMPNTGEAWTSKASQGQGPTPKGVPSDGSALGKRSETPLSWVLVGNLPLMTKRGHFIVNGSPRVVINQLVRSPGVYFHERTWGFGKRKKRTVYADFVSRRGAWLRIQTDKEGNTWARLKKTPKVPFALFHEGMSICERKPNEWTIADREALLELHEEVNPTKKDLSPENGHQFLVQKFKNPRTYDLGRVGRKRLNRRFGLSVLSHQLTSHDLYAAFEQIQELQNDQILVDDIDHLKNRRVRASGELVQGQFETGLYRLEKAILSKMRKPPKELSPRTLLNTKPLNGALREFFGSSPLSQYMDQTNPLAEITQKRRISSLGPGGISRETAGMAVRGIHPTHYGRICPIETPEGKNAGLVNSLTTYTRVGDDGILETPYYRVVQGQVQTQMGFQYFSAGGEEHGEFRVAPGDVQLSTCQLLPATSFPVREAGNREEDFRHADREDVNYMAISPIQMISVATSLIPFLEHDDANRALMGSNMQRQAVPLLQPERPLVGTGLEAVVVAESGHALQAELSGYVSSVSGGRVSVYSCLPSTRSKPPLTNTRLRWPSLTGAGLTGLTGLPGAGLTGLTGAGRSVGRVQPNDLALQASQASQGQGPTPKGVPLDGFRVSLNKTGPLPPHWPGSDAQGHQARVAFQPLKGKSLSLKGVVDPSAGPTRQCPPNSQADLPSAAFSRDYHLQRYHRSNQETCLTQTSAVSEGDWVQSGDLLADCSASRFGELALGKNILIAYLPWEGYNFEDAVVISERLISDDVYTSIHVQKYDIETRETRFGVEKITRQIPGITDREKEHLDWRGIAKIGSWVKEGDILVGKVSPKSSQPLSPYERLAYDIANVEAATTEDTSLRVPKSVEGRVINCQFFEGPGVTIEKQGPSTGRVRIYLAEKRKLQVGDKVAGRHGNKGIVSTVLPRQDMPYLPDGTIVDMVLNPLGIPSRMNVGQVFECLLGLAGVQLGQQFKITPFDEIYGAEASRSLVYLKLYQARLRTNQDWLFNSRFPGKTPLLDGRTGRLFDQWITVGYAYMLKLVHLVDEKIHARSTGPYSLVTKQPLGGRSKHGGQRLGEMEVWALEGFGAAYTLQEMLTSKSDDVVGREQVVEAILFKGRMSLGNPEAFKVLVRELQSLCLDVGVYVISPGRLQREAVDIGRIP</sequence>
<evidence type="ECO:0000256" key="12">
    <source>
        <dbReference type="RuleBase" id="RU363031"/>
    </source>
</evidence>
<evidence type="ECO:0000256" key="11">
    <source>
        <dbReference type="RuleBase" id="RU000434"/>
    </source>
</evidence>
<dbReference type="Pfam" id="PF04560">
    <property type="entry name" value="RNA_pol_Rpb2_7"/>
    <property type="match status" value="1"/>
</dbReference>
<dbReference type="GO" id="GO:0003677">
    <property type="term" value="F:DNA binding"/>
    <property type="evidence" value="ECO:0007669"/>
    <property type="project" value="UniProtKB-UniRule"/>
</dbReference>
<feature type="region of interest" description="Disordered" evidence="13">
    <location>
        <begin position="89"/>
        <end position="153"/>
    </location>
</feature>
<dbReference type="EMBL" id="HQ693844">
    <property type="protein sequence ID" value="ADV29885.1"/>
    <property type="molecule type" value="Genomic_DNA"/>
</dbReference>
<keyword evidence="19" id="KW-1185">Reference proteome</keyword>
<feature type="domain" description="RNA polymerase Rpb2" evidence="17">
    <location>
        <begin position="603"/>
        <end position="671"/>
    </location>
</feature>
<dbReference type="GO" id="GO:0000428">
    <property type="term" value="C:DNA-directed RNA polymerase complex"/>
    <property type="evidence" value="ECO:0007669"/>
    <property type="project" value="UniProtKB-KW"/>
</dbReference>
<evidence type="ECO:0000313" key="19">
    <source>
        <dbReference type="Proteomes" id="UP000007264"/>
    </source>
</evidence>
<dbReference type="Gene3D" id="3.90.1100.10">
    <property type="match status" value="2"/>
</dbReference>
<dbReference type="InterPro" id="IPR007121">
    <property type="entry name" value="RNA_pol_bsu_CS"/>
</dbReference>
<keyword evidence="18" id="KW-0934">Plastid</keyword>
<dbReference type="Gene3D" id="2.40.270.10">
    <property type="entry name" value="DNA-directed RNA polymerase, subunit 2, domain 6"/>
    <property type="match status" value="1"/>
</dbReference>
<dbReference type="Gene3D" id="3.90.1110.10">
    <property type="entry name" value="RNA polymerase Rpb2, domain 2"/>
    <property type="match status" value="1"/>
</dbReference>
<dbReference type="PANTHER" id="PTHR20856">
    <property type="entry name" value="DNA-DIRECTED RNA POLYMERASE I SUBUNIT 2"/>
    <property type="match status" value="1"/>
</dbReference>
<feature type="domain" description="DNA-directed RNA polymerase subunit 2 hybrid-binding" evidence="14">
    <location>
        <begin position="980"/>
        <end position="1356"/>
    </location>
</feature>